<comment type="caution">
    <text evidence="2">The sequence shown here is derived from an EMBL/GenBank/DDBJ whole genome shotgun (WGS) entry which is preliminary data.</text>
</comment>
<dbReference type="Proteomes" id="UP000585474">
    <property type="component" value="Unassembled WGS sequence"/>
</dbReference>
<dbReference type="AlphaFoldDB" id="A0A7J0EMC2"/>
<feature type="compositionally biased region" description="Polar residues" evidence="1">
    <location>
        <begin position="65"/>
        <end position="77"/>
    </location>
</feature>
<dbReference type="EMBL" id="BJWL01000005">
    <property type="protein sequence ID" value="GFY87631.1"/>
    <property type="molecule type" value="Genomic_DNA"/>
</dbReference>
<evidence type="ECO:0000256" key="1">
    <source>
        <dbReference type="SAM" id="MobiDB-lite"/>
    </source>
</evidence>
<protein>
    <submittedName>
        <fullName evidence="2">STELAR K+ outward rectifier</fullName>
    </submittedName>
</protein>
<feature type="region of interest" description="Disordered" evidence="1">
    <location>
        <begin position="65"/>
        <end position="85"/>
    </location>
</feature>
<evidence type="ECO:0000313" key="2">
    <source>
        <dbReference type="EMBL" id="GFY87631.1"/>
    </source>
</evidence>
<sequence>MQVVSGMDEDHIGMGSVLVFLHAHGVWVFQGIAEETLLIGHRWPSRFPCRHHPTILRRLQRQPDLQNHPQAHHNCSSVPEIEFCP</sequence>
<proteinExistence type="predicted"/>
<reference evidence="2 3" key="1">
    <citation type="submission" date="2019-07" db="EMBL/GenBank/DDBJ databases">
        <title>De Novo Assembly of kiwifruit Actinidia rufa.</title>
        <authorList>
            <person name="Sugita-Konishi S."/>
            <person name="Sato K."/>
            <person name="Mori E."/>
            <person name="Abe Y."/>
            <person name="Kisaki G."/>
            <person name="Hamano K."/>
            <person name="Suezawa K."/>
            <person name="Otani M."/>
            <person name="Fukuda T."/>
            <person name="Manabe T."/>
            <person name="Gomi K."/>
            <person name="Tabuchi M."/>
            <person name="Akimitsu K."/>
            <person name="Kataoka I."/>
        </authorList>
    </citation>
    <scope>NUCLEOTIDE SEQUENCE [LARGE SCALE GENOMIC DNA]</scope>
    <source>
        <strain evidence="3">cv. Fuchu</strain>
    </source>
</reference>
<keyword evidence="3" id="KW-1185">Reference proteome</keyword>
<name>A0A7J0EMC2_9ERIC</name>
<gene>
    <name evidence="2" type="ORF">Acr_05g0012700</name>
</gene>
<organism evidence="2 3">
    <name type="scientific">Actinidia rufa</name>
    <dbReference type="NCBI Taxonomy" id="165716"/>
    <lineage>
        <taxon>Eukaryota</taxon>
        <taxon>Viridiplantae</taxon>
        <taxon>Streptophyta</taxon>
        <taxon>Embryophyta</taxon>
        <taxon>Tracheophyta</taxon>
        <taxon>Spermatophyta</taxon>
        <taxon>Magnoliopsida</taxon>
        <taxon>eudicotyledons</taxon>
        <taxon>Gunneridae</taxon>
        <taxon>Pentapetalae</taxon>
        <taxon>asterids</taxon>
        <taxon>Ericales</taxon>
        <taxon>Actinidiaceae</taxon>
        <taxon>Actinidia</taxon>
    </lineage>
</organism>
<evidence type="ECO:0000313" key="3">
    <source>
        <dbReference type="Proteomes" id="UP000585474"/>
    </source>
</evidence>
<accession>A0A7J0EMC2</accession>